<reference evidence="1 2" key="1">
    <citation type="journal article" date="2019" name="Environ. Microbiol.">
        <title>At the nexus of three kingdoms: the genome of the mycorrhizal fungus Gigaspora margarita provides insights into plant, endobacterial and fungal interactions.</title>
        <authorList>
            <person name="Venice F."/>
            <person name="Ghignone S."/>
            <person name="Salvioli di Fossalunga A."/>
            <person name="Amselem J."/>
            <person name="Novero M."/>
            <person name="Xianan X."/>
            <person name="Sedzielewska Toro K."/>
            <person name="Morin E."/>
            <person name="Lipzen A."/>
            <person name="Grigoriev I.V."/>
            <person name="Henrissat B."/>
            <person name="Martin F.M."/>
            <person name="Bonfante P."/>
        </authorList>
    </citation>
    <scope>NUCLEOTIDE SEQUENCE [LARGE SCALE GENOMIC DNA]</scope>
    <source>
        <strain evidence="1 2">BEG34</strain>
    </source>
</reference>
<proteinExistence type="predicted"/>
<accession>A0A8H4AAT1</accession>
<dbReference type="Proteomes" id="UP000439903">
    <property type="component" value="Unassembled WGS sequence"/>
</dbReference>
<evidence type="ECO:0000313" key="1">
    <source>
        <dbReference type="EMBL" id="KAF0466649.1"/>
    </source>
</evidence>
<keyword evidence="2" id="KW-1185">Reference proteome</keyword>
<name>A0A8H4AAT1_GIGMA</name>
<dbReference type="OrthoDB" id="2436924at2759"/>
<evidence type="ECO:0000313" key="2">
    <source>
        <dbReference type="Proteomes" id="UP000439903"/>
    </source>
</evidence>
<dbReference type="AlphaFoldDB" id="A0A8H4AAT1"/>
<protein>
    <submittedName>
        <fullName evidence="1">Uncharacterized protein</fullName>
    </submittedName>
</protein>
<sequence>MKSWSDDWSAYNNDNKSWSSYSTNTKEEFKPSLVLIEEENQLEIEVFQQLFKIDYKVFISYEEFKEHLVENKIINYSLKNYTNIKNCRLQGILAFLEAHICSYFYIFEEGFKYSKMNNTDDLNLWRAEGYEQDFNKWFSKVNEKCVKYNIKFIWSYSDLKKYNKEYLRY</sequence>
<dbReference type="EMBL" id="WTPW01000962">
    <property type="protein sequence ID" value="KAF0466649.1"/>
    <property type="molecule type" value="Genomic_DNA"/>
</dbReference>
<comment type="caution">
    <text evidence="1">The sequence shown here is derived from an EMBL/GenBank/DDBJ whole genome shotgun (WGS) entry which is preliminary data.</text>
</comment>
<gene>
    <name evidence="1" type="ORF">F8M41_026152</name>
</gene>
<organism evidence="1 2">
    <name type="scientific">Gigaspora margarita</name>
    <dbReference type="NCBI Taxonomy" id="4874"/>
    <lineage>
        <taxon>Eukaryota</taxon>
        <taxon>Fungi</taxon>
        <taxon>Fungi incertae sedis</taxon>
        <taxon>Mucoromycota</taxon>
        <taxon>Glomeromycotina</taxon>
        <taxon>Glomeromycetes</taxon>
        <taxon>Diversisporales</taxon>
        <taxon>Gigasporaceae</taxon>
        <taxon>Gigaspora</taxon>
    </lineage>
</organism>